<evidence type="ECO:0000313" key="1">
    <source>
        <dbReference type="EMBL" id="AIQ59860.1"/>
    </source>
</evidence>
<protein>
    <submittedName>
        <fullName evidence="1">Uncharacterized protein</fullName>
    </submittedName>
</protein>
<proteinExistence type="predicted"/>
<dbReference type="KEGG" id="pbd:PBOR_25075"/>
<accession>A0A089LID5</accession>
<dbReference type="AlphaFoldDB" id="A0A089LID5"/>
<dbReference type="EMBL" id="CP009285">
    <property type="protein sequence ID" value="AIQ59860.1"/>
    <property type="molecule type" value="Genomic_DNA"/>
</dbReference>
<dbReference type="HOGENOM" id="CLU_190693_0_0_9"/>
<keyword evidence="2" id="KW-1185">Reference proteome</keyword>
<sequence length="81" mass="9139">MEGAGIMPQTLVQNADFWVAALSQTFVSALQLDPDGMYSQVGVGIVEKFSEEYVRLKRFDGTVSHYARDITKFQHNQASRR</sequence>
<gene>
    <name evidence="1" type="ORF">PBOR_25075</name>
</gene>
<reference evidence="1" key="1">
    <citation type="submission" date="2014-08" db="EMBL/GenBank/DDBJ databases">
        <title>Comparative genomics of the Paenibacillus odorifer group.</title>
        <authorList>
            <person name="den Bakker H.C."/>
            <person name="Tsai Y.-C.Y.-C."/>
            <person name="Martin N."/>
            <person name="Korlach J."/>
            <person name="Wiedmann M."/>
        </authorList>
    </citation>
    <scope>NUCLEOTIDE SEQUENCE [LARGE SCALE GENOMIC DNA]</scope>
    <source>
        <strain evidence="1">DSM 13188</strain>
    </source>
</reference>
<organism evidence="1 2">
    <name type="scientific">Paenibacillus borealis</name>
    <dbReference type="NCBI Taxonomy" id="160799"/>
    <lineage>
        <taxon>Bacteria</taxon>
        <taxon>Bacillati</taxon>
        <taxon>Bacillota</taxon>
        <taxon>Bacilli</taxon>
        <taxon>Bacillales</taxon>
        <taxon>Paenibacillaceae</taxon>
        <taxon>Paenibacillus</taxon>
    </lineage>
</organism>
<name>A0A089LID5_PAEBO</name>
<dbReference type="Proteomes" id="UP000029518">
    <property type="component" value="Chromosome"/>
</dbReference>
<evidence type="ECO:0000313" key="2">
    <source>
        <dbReference type="Proteomes" id="UP000029518"/>
    </source>
</evidence>